<protein>
    <submittedName>
        <fullName evidence="1">Uncharacterized protein</fullName>
    </submittedName>
</protein>
<accession>A0A4Y2S717</accession>
<dbReference type="AlphaFoldDB" id="A0A4Y2S717"/>
<proteinExistence type="predicted"/>
<evidence type="ECO:0000313" key="2">
    <source>
        <dbReference type="Proteomes" id="UP000499080"/>
    </source>
</evidence>
<dbReference type="Proteomes" id="UP000499080">
    <property type="component" value="Unassembled WGS sequence"/>
</dbReference>
<keyword evidence="2" id="KW-1185">Reference proteome</keyword>
<organism evidence="1 2">
    <name type="scientific">Araneus ventricosus</name>
    <name type="common">Orbweaver spider</name>
    <name type="synonym">Epeira ventricosa</name>
    <dbReference type="NCBI Taxonomy" id="182803"/>
    <lineage>
        <taxon>Eukaryota</taxon>
        <taxon>Metazoa</taxon>
        <taxon>Ecdysozoa</taxon>
        <taxon>Arthropoda</taxon>
        <taxon>Chelicerata</taxon>
        <taxon>Arachnida</taxon>
        <taxon>Araneae</taxon>
        <taxon>Araneomorphae</taxon>
        <taxon>Entelegynae</taxon>
        <taxon>Araneoidea</taxon>
        <taxon>Araneidae</taxon>
        <taxon>Araneus</taxon>
    </lineage>
</organism>
<reference evidence="1 2" key="1">
    <citation type="journal article" date="2019" name="Sci. Rep.">
        <title>Orb-weaving spider Araneus ventricosus genome elucidates the spidroin gene catalogue.</title>
        <authorList>
            <person name="Kono N."/>
            <person name="Nakamura H."/>
            <person name="Ohtoshi R."/>
            <person name="Moran D.A.P."/>
            <person name="Shinohara A."/>
            <person name="Yoshida Y."/>
            <person name="Fujiwara M."/>
            <person name="Mori M."/>
            <person name="Tomita M."/>
            <person name="Arakawa K."/>
        </authorList>
    </citation>
    <scope>NUCLEOTIDE SEQUENCE [LARGE SCALE GENOMIC DNA]</scope>
</reference>
<evidence type="ECO:0000313" key="1">
    <source>
        <dbReference type="EMBL" id="GBN84038.1"/>
    </source>
</evidence>
<comment type="caution">
    <text evidence="1">The sequence shown here is derived from an EMBL/GenBank/DDBJ whole genome shotgun (WGS) entry which is preliminary data.</text>
</comment>
<gene>
    <name evidence="1" type="ORF">AVEN_218040_1</name>
</gene>
<sequence>MFTDFPLLSAQGQTEVIRTIAFACTEDCFQYACGADNGFFSKVNYTDRQPVNPLTDLAQNLIRTYIHDDETVCQILSIQLFKFLSYSARMTADGQTGRLPLDGFRPKFDRTLQIMCKDHIPNFIPVAQIVFELSCS</sequence>
<dbReference type="EMBL" id="BGPR01020199">
    <property type="protein sequence ID" value="GBN84038.1"/>
    <property type="molecule type" value="Genomic_DNA"/>
</dbReference>
<name>A0A4Y2S717_ARAVE</name>